<dbReference type="PANTHER" id="PTHR22812">
    <property type="entry name" value="CHROMOBOX PROTEIN"/>
    <property type="match status" value="1"/>
</dbReference>
<dbReference type="Pfam" id="PF00385">
    <property type="entry name" value="Chromo"/>
    <property type="match status" value="1"/>
</dbReference>
<feature type="compositionally biased region" description="Acidic residues" evidence="3">
    <location>
        <begin position="154"/>
        <end position="178"/>
    </location>
</feature>
<dbReference type="InterPro" id="IPR023779">
    <property type="entry name" value="Chromodomain_CS"/>
</dbReference>
<dbReference type="AlphaFoldDB" id="A0A7S1BRN0"/>
<dbReference type="GO" id="GO:0005634">
    <property type="term" value="C:nucleus"/>
    <property type="evidence" value="ECO:0007669"/>
    <property type="project" value="UniProtKB-SubCell"/>
</dbReference>
<dbReference type="InterPro" id="IPR016197">
    <property type="entry name" value="Chromo-like_dom_sf"/>
</dbReference>
<feature type="domain" description="Chromo" evidence="4">
    <location>
        <begin position="26"/>
        <end position="85"/>
    </location>
</feature>
<keyword evidence="2" id="KW-0539">Nucleus</keyword>
<comment type="subcellular location">
    <subcellularLocation>
        <location evidence="1">Nucleus</location>
    </subcellularLocation>
</comment>
<evidence type="ECO:0000256" key="3">
    <source>
        <dbReference type="SAM" id="MobiDB-lite"/>
    </source>
</evidence>
<dbReference type="PROSITE" id="PS00598">
    <property type="entry name" value="CHROMO_1"/>
    <property type="match status" value="1"/>
</dbReference>
<proteinExistence type="predicted"/>
<accession>A0A7S1BRN0</accession>
<dbReference type="SMART" id="SM00298">
    <property type="entry name" value="CHROMO"/>
    <property type="match status" value="1"/>
</dbReference>
<dbReference type="CDD" id="cd00024">
    <property type="entry name" value="CD_CSD"/>
    <property type="match status" value="1"/>
</dbReference>
<gene>
    <name evidence="5" type="ORF">CHYS00102_LOCUS21153</name>
</gene>
<evidence type="ECO:0000313" key="5">
    <source>
        <dbReference type="EMBL" id="CAD8893941.1"/>
    </source>
</evidence>
<dbReference type="InterPro" id="IPR023780">
    <property type="entry name" value="Chromo_domain"/>
</dbReference>
<feature type="region of interest" description="Disordered" evidence="3">
    <location>
        <begin position="136"/>
        <end position="178"/>
    </location>
</feature>
<evidence type="ECO:0000256" key="1">
    <source>
        <dbReference type="ARBA" id="ARBA00004123"/>
    </source>
</evidence>
<sequence>MNSCSTIRQNGGPTVLQDDQLEEKVYVVSKIVDKKVKKGKVFYRVRWVGYPPETDTWEPLNHLKNVMGLVKIFEEQKAKAGKRGKSSTSSVRVFLTSEDGLDPSLVSSSAAVSTDWIRRHLKHGATTFAKYLENEQKCGDNDGNRNGKGHIEGDGDGDGGGDGDGDGDCDGNGDDDDD</sequence>
<evidence type="ECO:0000259" key="4">
    <source>
        <dbReference type="PROSITE" id="PS50013"/>
    </source>
</evidence>
<evidence type="ECO:0000256" key="2">
    <source>
        <dbReference type="ARBA" id="ARBA00023242"/>
    </source>
</evidence>
<dbReference type="InterPro" id="IPR051219">
    <property type="entry name" value="Heterochromatin_chromo-domain"/>
</dbReference>
<organism evidence="5">
    <name type="scientific">Corethron hystrix</name>
    <dbReference type="NCBI Taxonomy" id="216773"/>
    <lineage>
        <taxon>Eukaryota</taxon>
        <taxon>Sar</taxon>
        <taxon>Stramenopiles</taxon>
        <taxon>Ochrophyta</taxon>
        <taxon>Bacillariophyta</taxon>
        <taxon>Coscinodiscophyceae</taxon>
        <taxon>Corethrophycidae</taxon>
        <taxon>Corethrales</taxon>
        <taxon>Corethraceae</taxon>
        <taxon>Corethron</taxon>
    </lineage>
</organism>
<name>A0A7S1BRN0_9STRA</name>
<dbReference type="EMBL" id="HBFR01029073">
    <property type="protein sequence ID" value="CAD8893941.1"/>
    <property type="molecule type" value="Transcribed_RNA"/>
</dbReference>
<protein>
    <recommendedName>
        <fullName evidence="4">Chromo domain-containing protein</fullName>
    </recommendedName>
</protein>
<dbReference type="Gene3D" id="2.40.50.40">
    <property type="match status" value="1"/>
</dbReference>
<reference evidence="5" key="1">
    <citation type="submission" date="2021-01" db="EMBL/GenBank/DDBJ databases">
        <authorList>
            <person name="Corre E."/>
            <person name="Pelletier E."/>
            <person name="Niang G."/>
            <person name="Scheremetjew M."/>
            <person name="Finn R."/>
            <person name="Kale V."/>
            <person name="Holt S."/>
            <person name="Cochrane G."/>
            <person name="Meng A."/>
            <person name="Brown T."/>
            <person name="Cohen L."/>
        </authorList>
    </citation>
    <scope>NUCLEOTIDE SEQUENCE</scope>
    <source>
        <strain evidence="5">308</strain>
    </source>
</reference>
<dbReference type="InterPro" id="IPR000953">
    <property type="entry name" value="Chromo/chromo_shadow_dom"/>
</dbReference>
<feature type="compositionally biased region" description="Basic and acidic residues" evidence="3">
    <location>
        <begin position="136"/>
        <end position="153"/>
    </location>
</feature>
<dbReference type="PROSITE" id="PS50013">
    <property type="entry name" value="CHROMO_2"/>
    <property type="match status" value="1"/>
</dbReference>
<dbReference type="SUPFAM" id="SSF54160">
    <property type="entry name" value="Chromo domain-like"/>
    <property type="match status" value="1"/>
</dbReference>